<dbReference type="KEGG" id="rpon:G3256_17785"/>
<dbReference type="Proteomes" id="UP000503308">
    <property type="component" value="Chromosome"/>
</dbReference>
<evidence type="ECO:0000313" key="3">
    <source>
        <dbReference type="Proteomes" id="UP000503308"/>
    </source>
</evidence>
<gene>
    <name evidence="2" type="ORF">G3256_17785</name>
</gene>
<protein>
    <submittedName>
        <fullName evidence="2">Glycosyltransferase family 25 protein</fullName>
    </submittedName>
</protein>
<dbReference type="RefSeq" id="WP_169642108.1">
    <property type="nucleotide sequence ID" value="NZ_CP048788.1"/>
</dbReference>
<sequence>MTSLSEIPGYVINLQGSDARLASATGQFAQAGLTFERIEAVDGRGRSPGEFAEYNDAHARRFFGSGMNSGEIGCYLSHVAAARALVDSGAPAGLIFEDDFRALENAWDTVAETADFLLRGDLPGWECVNLVRPPRLVIRDIATLPSGRVLRRAYYFPVIATALLWSRAGAQRFLKEASQPVAPVDHMFRRLMSDSGKGLGYDQAPFTILGVESDIHLASVSSGAKNKRGKTPAWQEKSAEVRRQSRAISRAFWNKWTG</sequence>
<evidence type="ECO:0000313" key="2">
    <source>
        <dbReference type="EMBL" id="QJF52891.1"/>
    </source>
</evidence>
<dbReference type="EMBL" id="CP048788">
    <property type="protein sequence ID" value="QJF52891.1"/>
    <property type="molecule type" value="Genomic_DNA"/>
</dbReference>
<keyword evidence="3" id="KW-1185">Reference proteome</keyword>
<dbReference type="CDD" id="cd06532">
    <property type="entry name" value="Glyco_transf_25"/>
    <property type="match status" value="1"/>
</dbReference>
<name>A0A858SZG8_9RHOB</name>
<dbReference type="AlphaFoldDB" id="A0A858SZG8"/>
<accession>A0A858SZG8</accession>
<evidence type="ECO:0000259" key="1">
    <source>
        <dbReference type="Pfam" id="PF01755"/>
    </source>
</evidence>
<organism evidence="2 3">
    <name type="scientific">Roseobacter ponti</name>
    <dbReference type="NCBI Taxonomy" id="1891787"/>
    <lineage>
        <taxon>Bacteria</taxon>
        <taxon>Pseudomonadati</taxon>
        <taxon>Pseudomonadota</taxon>
        <taxon>Alphaproteobacteria</taxon>
        <taxon>Rhodobacterales</taxon>
        <taxon>Roseobacteraceae</taxon>
        <taxon>Roseobacter</taxon>
    </lineage>
</organism>
<feature type="domain" description="Glycosyl transferase family 25" evidence="1">
    <location>
        <begin position="8"/>
        <end position="105"/>
    </location>
</feature>
<reference evidence="2 3" key="1">
    <citation type="submission" date="2020-02" db="EMBL/GenBank/DDBJ databases">
        <title>Genome sequence of Roseobacter ponti.</title>
        <authorList>
            <person name="Hollensteiner J."/>
            <person name="Schneider D."/>
            <person name="Poehlein A."/>
            <person name="Daniel R."/>
        </authorList>
    </citation>
    <scope>NUCLEOTIDE SEQUENCE [LARGE SCALE GENOMIC DNA]</scope>
    <source>
        <strain evidence="2 3">DSM 106830</strain>
    </source>
</reference>
<keyword evidence="2" id="KW-0808">Transferase</keyword>
<dbReference type="Pfam" id="PF01755">
    <property type="entry name" value="Glyco_transf_25"/>
    <property type="match status" value="1"/>
</dbReference>
<dbReference type="InterPro" id="IPR002654">
    <property type="entry name" value="Glyco_trans_25"/>
</dbReference>
<dbReference type="GO" id="GO:0016740">
    <property type="term" value="F:transferase activity"/>
    <property type="evidence" value="ECO:0007669"/>
    <property type="project" value="UniProtKB-KW"/>
</dbReference>
<proteinExistence type="predicted"/>